<dbReference type="STRING" id="1296120.A0A1B9GIJ5"/>
<sequence length="383" mass="41592">MAATPPLTPAPAPAFMPAAALPYTPKYHVKQGRNTNTITIGAWTIQSTKKPILNGKEIDAVEKQLNLPLPEMTFGNNHLRLTYSASEASATSSSSTYPSSSRPQARDSSTAATNIDINNTVELRFDTLEALAGVATGEGWEERVGGGVKVSMADKWKHRASPQSFLTDTPMASKPVKPHDWTFSTCYAGSVAGPSTFKPSPTHSLPLPLLARQDPVLDRILFYDDVPLYEDELHDHGESILNARIRVMPHSFFILARLFVRVDDVLFRLYDVRVYHAFGSDEVIREVSGMECTYDEVKRRLERPSDLSPLTDANWVNSVMSAITSSATAAVSDNGSASKPWPGLGKRVEVLVLPRADASAGTGAAAQGDVEGIREGLDEVRIA</sequence>
<evidence type="ECO:0000313" key="3">
    <source>
        <dbReference type="EMBL" id="OCF30781.1"/>
    </source>
</evidence>
<keyword evidence="4" id="KW-1185">Reference proteome</keyword>
<dbReference type="Pfam" id="PF04176">
    <property type="entry name" value="TIP41"/>
    <property type="match status" value="1"/>
</dbReference>
<evidence type="ECO:0000256" key="1">
    <source>
        <dbReference type="ARBA" id="ARBA00006658"/>
    </source>
</evidence>
<dbReference type="GO" id="GO:0005829">
    <property type="term" value="C:cytosol"/>
    <property type="evidence" value="ECO:0007669"/>
    <property type="project" value="TreeGrafter"/>
</dbReference>
<evidence type="ECO:0008006" key="5">
    <source>
        <dbReference type="Google" id="ProtNLM"/>
    </source>
</evidence>
<organism evidence="3 4">
    <name type="scientific">Kwoniella heveanensis BCC8398</name>
    <dbReference type="NCBI Taxonomy" id="1296120"/>
    <lineage>
        <taxon>Eukaryota</taxon>
        <taxon>Fungi</taxon>
        <taxon>Dikarya</taxon>
        <taxon>Basidiomycota</taxon>
        <taxon>Agaricomycotina</taxon>
        <taxon>Tremellomycetes</taxon>
        <taxon>Tremellales</taxon>
        <taxon>Cryptococcaceae</taxon>
        <taxon>Kwoniella</taxon>
    </lineage>
</organism>
<protein>
    <recommendedName>
        <fullName evidence="5">Type 2A phosphatase activator TIP41</fullName>
    </recommendedName>
</protein>
<proteinExistence type="inferred from homology"/>
<feature type="compositionally biased region" description="Low complexity" evidence="2">
    <location>
        <begin position="90"/>
        <end position="101"/>
    </location>
</feature>
<dbReference type="EMBL" id="KV700142">
    <property type="protein sequence ID" value="OCF30781.1"/>
    <property type="molecule type" value="Genomic_DNA"/>
</dbReference>
<name>A0A1B9GIJ5_9TREE</name>
<dbReference type="AlphaFoldDB" id="A0A1B9GIJ5"/>
<comment type="similarity">
    <text evidence="1">Belongs to the TIP41 family.</text>
</comment>
<gene>
    <name evidence="3" type="ORF">I316_07589</name>
</gene>
<reference evidence="3 4" key="1">
    <citation type="submission" date="2013-07" db="EMBL/GenBank/DDBJ databases">
        <title>The Genome Sequence of Cryptococcus heveanensis BCC8398.</title>
        <authorList>
            <consortium name="The Broad Institute Genome Sequencing Platform"/>
            <person name="Cuomo C."/>
            <person name="Litvintseva A."/>
            <person name="Chen Y."/>
            <person name="Heitman J."/>
            <person name="Sun S."/>
            <person name="Springer D."/>
            <person name="Dromer F."/>
            <person name="Young S.K."/>
            <person name="Zeng Q."/>
            <person name="Gargeya S."/>
            <person name="Fitzgerald M."/>
            <person name="Abouelleil A."/>
            <person name="Alvarado L."/>
            <person name="Berlin A.M."/>
            <person name="Chapman S.B."/>
            <person name="Dewar J."/>
            <person name="Goldberg J."/>
            <person name="Griggs A."/>
            <person name="Gujja S."/>
            <person name="Hansen M."/>
            <person name="Howarth C."/>
            <person name="Imamovic A."/>
            <person name="Larimer J."/>
            <person name="McCowan C."/>
            <person name="Murphy C."/>
            <person name="Pearson M."/>
            <person name="Priest M."/>
            <person name="Roberts A."/>
            <person name="Saif S."/>
            <person name="Shea T."/>
            <person name="Sykes S."/>
            <person name="Wortman J."/>
            <person name="Nusbaum C."/>
            <person name="Birren B."/>
        </authorList>
    </citation>
    <scope>NUCLEOTIDE SEQUENCE [LARGE SCALE GENOMIC DNA]</scope>
    <source>
        <strain evidence="3 4">BCC8398</strain>
    </source>
</reference>
<dbReference type="Proteomes" id="UP000092666">
    <property type="component" value="Unassembled WGS sequence"/>
</dbReference>
<reference evidence="4" key="2">
    <citation type="submission" date="2013-12" db="EMBL/GenBank/DDBJ databases">
        <title>Evolution of pathogenesis and genome organization in the Tremellales.</title>
        <authorList>
            <person name="Cuomo C."/>
            <person name="Litvintseva A."/>
            <person name="Heitman J."/>
            <person name="Chen Y."/>
            <person name="Sun S."/>
            <person name="Springer D."/>
            <person name="Dromer F."/>
            <person name="Young S."/>
            <person name="Zeng Q."/>
            <person name="Chapman S."/>
            <person name="Gujja S."/>
            <person name="Saif S."/>
            <person name="Birren B."/>
        </authorList>
    </citation>
    <scope>NUCLEOTIDE SEQUENCE [LARGE SCALE GENOMIC DNA]</scope>
    <source>
        <strain evidence="4">BCC8398</strain>
    </source>
</reference>
<dbReference type="GO" id="GO:0031929">
    <property type="term" value="P:TOR signaling"/>
    <property type="evidence" value="ECO:0007669"/>
    <property type="project" value="TreeGrafter"/>
</dbReference>
<dbReference type="OrthoDB" id="10253878at2759"/>
<dbReference type="PANTHER" id="PTHR21021:SF16">
    <property type="entry name" value="TIP41-LIKE PROTEIN"/>
    <property type="match status" value="1"/>
</dbReference>
<evidence type="ECO:0000256" key="2">
    <source>
        <dbReference type="SAM" id="MobiDB-lite"/>
    </source>
</evidence>
<dbReference type="InterPro" id="IPR007303">
    <property type="entry name" value="TIP41-like"/>
</dbReference>
<evidence type="ECO:0000313" key="4">
    <source>
        <dbReference type="Proteomes" id="UP000092666"/>
    </source>
</evidence>
<dbReference type="InterPro" id="IPR051330">
    <property type="entry name" value="Phosphatase_reg/MetRdx"/>
</dbReference>
<accession>A0A1B9GIJ5</accession>
<feature type="region of interest" description="Disordered" evidence="2">
    <location>
        <begin position="90"/>
        <end position="113"/>
    </location>
</feature>
<feature type="compositionally biased region" description="Polar residues" evidence="2">
    <location>
        <begin position="102"/>
        <end position="113"/>
    </location>
</feature>
<dbReference type="PANTHER" id="PTHR21021">
    <property type="entry name" value="GAF/PUTATIVE CYTOSKELETAL PROTEIN"/>
    <property type="match status" value="1"/>
</dbReference>